<keyword evidence="2" id="KW-1133">Transmembrane helix</keyword>
<dbReference type="AlphaFoldDB" id="A0A931DQS8"/>
<name>A0A931DQS8_9ACTN</name>
<feature type="region of interest" description="Disordered" evidence="1">
    <location>
        <begin position="203"/>
        <end position="222"/>
    </location>
</feature>
<evidence type="ECO:0000313" key="4">
    <source>
        <dbReference type="Proteomes" id="UP000614047"/>
    </source>
</evidence>
<proteinExistence type="predicted"/>
<protein>
    <submittedName>
        <fullName evidence="3">Uncharacterized protein</fullName>
    </submittedName>
</protein>
<feature type="transmembrane region" description="Helical" evidence="2">
    <location>
        <begin position="47"/>
        <end position="67"/>
    </location>
</feature>
<evidence type="ECO:0000256" key="1">
    <source>
        <dbReference type="SAM" id="MobiDB-lite"/>
    </source>
</evidence>
<keyword evidence="2" id="KW-0472">Membrane</keyword>
<dbReference type="RefSeq" id="WP_197014320.1">
    <property type="nucleotide sequence ID" value="NZ_BAABES010000002.1"/>
</dbReference>
<sequence>MDEMQMLREYHDSRPGPSPEVVAQARARLDEKTRTRERPIRVRRQRYVLGAATIGLAAIVTVPLSTIGGEPGGDQAYAAERLPDGRIKVTLHDLTGPPEVVQRRLDGVERELAALGTRADITLIPFHTRCSISPLGDVDWETNRYADAVNDGWHLPDRDRRAVFYVHPDRIKPGNTLVWTLSLDRGKSSSAWKMHSYQVRGPVKPCNPVPVGQPRVRPGEGD</sequence>
<evidence type="ECO:0000256" key="2">
    <source>
        <dbReference type="SAM" id="Phobius"/>
    </source>
</evidence>
<feature type="compositionally biased region" description="Basic and acidic residues" evidence="1">
    <location>
        <begin position="1"/>
        <end position="14"/>
    </location>
</feature>
<gene>
    <name evidence="3" type="ORF">IW256_006199</name>
</gene>
<comment type="caution">
    <text evidence="3">The sequence shown here is derived from an EMBL/GenBank/DDBJ whole genome shotgun (WGS) entry which is preliminary data.</text>
</comment>
<organism evidence="3 4">
    <name type="scientific">Actinomadura viridis</name>
    <dbReference type="NCBI Taxonomy" id="58110"/>
    <lineage>
        <taxon>Bacteria</taxon>
        <taxon>Bacillati</taxon>
        <taxon>Actinomycetota</taxon>
        <taxon>Actinomycetes</taxon>
        <taxon>Streptosporangiales</taxon>
        <taxon>Thermomonosporaceae</taxon>
        <taxon>Actinomadura</taxon>
    </lineage>
</organism>
<keyword evidence="4" id="KW-1185">Reference proteome</keyword>
<reference evidence="3" key="1">
    <citation type="submission" date="2020-11" db="EMBL/GenBank/DDBJ databases">
        <title>Sequencing the genomes of 1000 actinobacteria strains.</title>
        <authorList>
            <person name="Klenk H.-P."/>
        </authorList>
    </citation>
    <scope>NUCLEOTIDE SEQUENCE</scope>
    <source>
        <strain evidence="3">DSM 43175</strain>
    </source>
</reference>
<evidence type="ECO:0000313" key="3">
    <source>
        <dbReference type="EMBL" id="MBG6092086.1"/>
    </source>
</evidence>
<dbReference type="Proteomes" id="UP000614047">
    <property type="component" value="Unassembled WGS sequence"/>
</dbReference>
<keyword evidence="2" id="KW-0812">Transmembrane</keyword>
<feature type="region of interest" description="Disordered" evidence="1">
    <location>
        <begin position="1"/>
        <end position="21"/>
    </location>
</feature>
<accession>A0A931DQS8</accession>
<dbReference type="EMBL" id="JADOUA010000001">
    <property type="protein sequence ID" value="MBG6092086.1"/>
    <property type="molecule type" value="Genomic_DNA"/>
</dbReference>